<dbReference type="OrthoDB" id="719343at2"/>
<proteinExistence type="predicted"/>
<dbReference type="AlphaFoldDB" id="A0A1H4HJX4"/>
<evidence type="ECO:0000313" key="2">
    <source>
        <dbReference type="Proteomes" id="UP000198850"/>
    </source>
</evidence>
<dbReference type="Proteomes" id="UP000198850">
    <property type="component" value="Unassembled WGS sequence"/>
</dbReference>
<sequence>MNLIQNVNELCSKLASHGWRDMLLSVTNNELDIVQKTHENLRKALLAPLNNIDREFPGFEDYAFEDNKGICPRNPASSLLYHALSSPNVLWQDKSKAHKLTYFPDLSELELIENFVFGITPPSLSFLFSEAKGAELAIVVYASQYRTAVDTPHQKHANIVYSRTGVARVGTAASFFNPETRSFDALVADDPHKIRVLPARYCAYIAIKHRGDESFLGKNMRKDINDTDEAPIDRELDFWVPVQKLFSGNECIDGRTVAVSFSANHKNEKIKRVHQFVKQRFSLETGHSTADLLNDPFVISDEIASFSAADNLLKPAVHDSLVDKAAMKGNHVVLTKPALPQTQNGWQLERKGNTLADFSTSLELRSSEGARTGPEYMHIRTKVEQDGSLTDLNLSEDIASQIFPEQYNALHYKDFTGDGAVVVNLSGLPEVGKVLPAYSIVAAPDFFPFVEQSEILHQSLQLLANPWFRQPETLCNTRMYPNISSHHEFDIEADDAWNTITSLVCLPVISGITTNFKDPAKENRISYLTDGAAGIFAPGWDTSFDITIRNQEAITHLSAYGLGSPFPEDSKLCAALSSFWPAVAPDISRSFWPTRATVLPLLDAEIGANGQGTGWDGELGPNYKRSQKTVTFKRFEYVDYTLNVYENKFNYHLLAGIDAEEYLKRVVSYKKLKQLNDEINADQIKLVSVSKPGEADADLISARAAVPQLSDSVLYKYIFVRPDRASFVNLDITTLQFSITDELIYLVDAGGSVATRTLKEDWKLA</sequence>
<evidence type="ECO:0000313" key="1">
    <source>
        <dbReference type="EMBL" id="SEB22144.1"/>
    </source>
</evidence>
<reference evidence="1 2" key="1">
    <citation type="submission" date="2016-10" db="EMBL/GenBank/DDBJ databases">
        <authorList>
            <person name="de Groot N.N."/>
        </authorList>
    </citation>
    <scope>NUCLEOTIDE SEQUENCE [LARGE SCALE GENOMIC DNA]</scope>
    <source>
        <strain evidence="1 2">DSM 19033</strain>
    </source>
</reference>
<accession>A0A1H4HJX4</accession>
<dbReference type="EMBL" id="FNRA01000027">
    <property type="protein sequence ID" value="SEB22144.1"/>
    <property type="molecule type" value="Genomic_DNA"/>
</dbReference>
<name>A0A1H4HJX4_9SPHI</name>
<gene>
    <name evidence="1" type="ORF">SAMN05443550_1274</name>
</gene>
<protein>
    <submittedName>
        <fullName evidence="1">Uncharacterized protein</fullName>
    </submittedName>
</protein>
<dbReference type="RefSeq" id="WP_090560166.1">
    <property type="nucleotide sequence ID" value="NZ_FNRA01000027.1"/>
</dbReference>
<keyword evidence="2" id="KW-1185">Reference proteome</keyword>
<organism evidence="1 2">
    <name type="scientific">Pedobacter hartonius</name>
    <dbReference type="NCBI Taxonomy" id="425514"/>
    <lineage>
        <taxon>Bacteria</taxon>
        <taxon>Pseudomonadati</taxon>
        <taxon>Bacteroidota</taxon>
        <taxon>Sphingobacteriia</taxon>
        <taxon>Sphingobacteriales</taxon>
        <taxon>Sphingobacteriaceae</taxon>
        <taxon>Pedobacter</taxon>
    </lineage>
</organism>
<dbReference type="STRING" id="425514.SAMN05443550_1274"/>